<dbReference type="PROSITE" id="PS01039">
    <property type="entry name" value="SBP_BACTERIAL_3"/>
    <property type="match status" value="1"/>
</dbReference>
<dbReference type="GO" id="GO:0005576">
    <property type="term" value="C:extracellular region"/>
    <property type="evidence" value="ECO:0007669"/>
    <property type="project" value="TreeGrafter"/>
</dbReference>
<dbReference type="SMART" id="SM00062">
    <property type="entry name" value="PBPb"/>
    <property type="match status" value="1"/>
</dbReference>
<keyword evidence="3" id="KW-0732">Signal</keyword>
<accession>A0A3D8IND0</accession>
<evidence type="ECO:0000313" key="7">
    <source>
        <dbReference type="Proteomes" id="UP000256379"/>
    </source>
</evidence>
<comment type="caution">
    <text evidence="6">The sequence shown here is derived from an EMBL/GenBank/DDBJ whole genome shotgun (WGS) entry which is preliminary data.</text>
</comment>
<gene>
    <name evidence="6" type="ORF">CQA53_04565</name>
</gene>
<dbReference type="InterPro" id="IPR001638">
    <property type="entry name" value="Solute-binding_3/MltF_N"/>
</dbReference>
<evidence type="ECO:0000256" key="4">
    <source>
        <dbReference type="RuleBase" id="RU003744"/>
    </source>
</evidence>
<evidence type="ECO:0000259" key="5">
    <source>
        <dbReference type="SMART" id="SM00062"/>
    </source>
</evidence>
<dbReference type="Pfam" id="PF00497">
    <property type="entry name" value="SBP_bac_3"/>
    <property type="match status" value="1"/>
</dbReference>
<keyword evidence="7" id="KW-1185">Reference proteome</keyword>
<dbReference type="PANTHER" id="PTHR30085">
    <property type="entry name" value="AMINO ACID ABC TRANSPORTER PERMEASE"/>
    <property type="match status" value="1"/>
</dbReference>
<dbReference type="InterPro" id="IPR051455">
    <property type="entry name" value="Bact_solute-bind_prot3"/>
</dbReference>
<dbReference type="AlphaFoldDB" id="A0A3D8IND0"/>
<evidence type="ECO:0000256" key="3">
    <source>
        <dbReference type="ARBA" id="ARBA00022729"/>
    </source>
</evidence>
<organism evidence="6 7">
    <name type="scientific">Helicobacter didelphidarum</name>
    <dbReference type="NCBI Taxonomy" id="2040648"/>
    <lineage>
        <taxon>Bacteria</taxon>
        <taxon>Pseudomonadati</taxon>
        <taxon>Campylobacterota</taxon>
        <taxon>Epsilonproteobacteria</taxon>
        <taxon>Campylobacterales</taxon>
        <taxon>Helicobacteraceae</taxon>
        <taxon>Helicobacter</taxon>
    </lineage>
</organism>
<protein>
    <submittedName>
        <fullName evidence="6">Adhesin</fullName>
    </submittedName>
</protein>
<sequence>MKSLIKKFGSDILKSSIVSFSILGALALGLVACGDKEKSSKSHLESVKAKNQLVIGVKKDAPNFALLNPDTKQIEGFEIDIAKLLAKEILGDETKLKLEPVTAKTRGPLLDNGTLDAVIATFTITEERKKTYNFTDSYYSDPIGFLVLKENNFTDFKSLDGKIIGVAQAATTNKAIKKAAEVAGINVTVQELPDYPSLKTALDSKRIDAFSVDKSILRGYLDKNNIILEDSLDAQEYGIVTRKNDQEWSDYINNFVKNNHEEIDELAKKWNLK</sequence>
<dbReference type="EMBL" id="NXLQ01000007">
    <property type="protein sequence ID" value="RDU66081.1"/>
    <property type="molecule type" value="Genomic_DNA"/>
</dbReference>
<dbReference type="OrthoDB" id="9777941at2"/>
<dbReference type="GO" id="GO:0006865">
    <property type="term" value="P:amino acid transport"/>
    <property type="evidence" value="ECO:0007669"/>
    <property type="project" value="TreeGrafter"/>
</dbReference>
<evidence type="ECO:0000313" key="6">
    <source>
        <dbReference type="EMBL" id="RDU66081.1"/>
    </source>
</evidence>
<dbReference type="PANTHER" id="PTHR30085:SF6">
    <property type="entry name" value="ABC TRANSPORTER GLUTAMINE-BINDING PROTEIN GLNH"/>
    <property type="match status" value="1"/>
</dbReference>
<dbReference type="GO" id="GO:0030288">
    <property type="term" value="C:outer membrane-bounded periplasmic space"/>
    <property type="evidence" value="ECO:0007669"/>
    <property type="project" value="TreeGrafter"/>
</dbReference>
<dbReference type="SUPFAM" id="SSF53850">
    <property type="entry name" value="Periplasmic binding protein-like II"/>
    <property type="match status" value="1"/>
</dbReference>
<dbReference type="InterPro" id="IPR018313">
    <property type="entry name" value="SBP_3_CS"/>
</dbReference>
<dbReference type="PROSITE" id="PS51257">
    <property type="entry name" value="PROKAR_LIPOPROTEIN"/>
    <property type="match status" value="1"/>
</dbReference>
<reference evidence="6 7" key="1">
    <citation type="submission" date="2018-04" db="EMBL/GenBank/DDBJ databases">
        <title>Novel Campyloabacter and Helicobacter Species and Strains.</title>
        <authorList>
            <person name="Mannion A.J."/>
            <person name="Shen Z."/>
            <person name="Fox J.G."/>
        </authorList>
    </citation>
    <scope>NUCLEOTIDE SEQUENCE [LARGE SCALE GENOMIC DNA]</scope>
    <source>
        <strain evidence="6 7">MIT 17-337</strain>
    </source>
</reference>
<dbReference type="Gene3D" id="3.40.190.10">
    <property type="entry name" value="Periplasmic binding protein-like II"/>
    <property type="match status" value="2"/>
</dbReference>
<feature type="domain" description="Solute-binding protein family 3/N-terminal" evidence="5">
    <location>
        <begin position="52"/>
        <end position="273"/>
    </location>
</feature>
<dbReference type="RefSeq" id="WP_115542851.1">
    <property type="nucleotide sequence ID" value="NZ_NXLQ01000007.1"/>
</dbReference>
<evidence type="ECO:0000256" key="2">
    <source>
        <dbReference type="ARBA" id="ARBA00022448"/>
    </source>
</evidence>
<evidence type="ECO:0000256" key="1">
    <source>
        <dbReference type="ARBA" id="ARBA00010333"/>
    </source>
</evidence>
<name>A0A3D8IND0_9HELI</name>
<keyword evidence="2" id="KW-0813">Transport</keyword>
<proteinExistence type="inferred from homology"/>
<comment type="similarity">
    <text evidence="1 4">Belongs to the bacterial solute-binding protein 3 family.</text>
</comment>
<dbReference type="Proteomes" id="UP000256379">
    <property type="component" value="Unassembled WGS sequence"/>
</dbReference>